<feature type="signal peptide" evidence="2">
    <location>
        <begin position="1"/>
        <end position="19"/>
    </location>
</feature>
<accession>A0A6G6GPH0</accession>
<name>A0A6G6GPH0_9FLAO</name>
<dbReference type="NCBIfam" id="TIGR04183">
    <property type="entry name" value="Por_Secre_tail"/>
    <property type="match status" value="1"/>
</dbReference>
<evidence type="ECO:0000256" key="1">
    <source>
        <dbReference type="ARBA" id="ARBA00022729"/>
    </source>
</evidence>
<evidence type="ECO:0000313" key="5">
    <source>
        <dbReference type="Proteomes" id="UP000505306"/>
    </source>
</evidence>
<gene>
    <name evidence="4" type="ORF">G5B37_12615</name>
</gene>
<dbReference type="EMBL" id="CP049057">
    <property type="protein sequence ID" value="QIE60374.1"/>
    <property type="molecule type" value="Genomic_DNA"/>
</dbReference>
<dbReference type="AlphaFoldDB" id="A0A6G6GPH0"/>
<dbReference type="Proteomes" id="UP000505306">
    <property type="component" value="Chromosome"/>
</dbReference>
<dbReference type="InterPro" id="IPR009003">
    <property type="entry name" value="Peptidase_S1_PA"/>
</dbReference>
<reference evidence="4 5" key="1">
    <citation type="submission" date="2020-02" db="EMBL/GenBank/DDBJ databases">
        <title>Complete genome sequence of Flavobacteriaceae bacterium.</title>
        <authorList>
            <person name="Kim S.-J."/>
            <person name="Kim Y.-S."/>
            <person name="Kim K.-H."/>
        </authorList>
    </citation>
    <scope>NUCLEOTIDE SEQUENCE [LARGE SCALE GENOMIC DNA]</scope>
    <source>
        <strain evidence="4 5">RR4-40</strain>
    </source>
</reference>
<evidence type="ECO:0000256" key="2">
    <source>
        <dbReference type="SAM" id="SignalP"/>
    </source>
</evidence>
<sequence>MKKIVLLFSCLFVTLISLGQGGDAMVPISWEYDIESSFVPIELPEIDFSLIRQQDSINDLDKSQPWRYGIQQEISVNLKTQGERTILDNGDKLWRIAFRSSNAVNLSVNFNKFYLPSGTHLQLYSGNHEDVSKAYTNRDNRVNQRAGTWYIEGEEIWIEYFEPAETTGIFKIEIESVIHGYRMGAISQFVEGTRGLNDSGACNYDVNCRVGDDFDGLKDNLKKSVALLNLGNGYLCSSVLVNNAEQDKTPYILTANHCLQNSNPDLWSARFNWVSPNPVCGKDENTEDLQNNFTMSGAILRANNAKSDFALVELSNEIPDTWDVAFAGWDNTDVAPIFEVGIHHPNGDIMKVCRDNTGATKENAQGTEVWLIGGLSEGTGNGWEIGTTESGSSGSPLFNQNGHVIGQLYAGLSSCNGEENNNEYDIYGRFGISWDAGTTPETRLHDWLDPLNSGATTVNTLSNILNVNDVEFVGDLQIYPNPANTFITVMNSKYPELSYGLYDVSGKKISSGSLHATANTIVVSDISEGIYFLHLVDEDSGNTITKRIVVKHS</sequence>
<feature type="domain" description="Secretion system C-terminal sorting" evidence="3">
    <location>
        <begin position="478"/>
        <end position="549"/>
    </location>
</feature>
<keyword evidence="1 2" id="KW-0732">Signal</keyword>
<dbReference type="Pfam" id="PF13365">
    <property type="entry name" value="Trypsin_2"/>
    <property type="match status" value="1"/>
</dbReference>
<feature type="chain" id="PRO_5026304229" evidence="2">
    <location>
        <begin position="20"/>
        <end position="553"/>
    </location>
</feature>
<dbReference type="PANTHER" id="PTHR36234:SF5">
    <property type="entry name" value="LYSYL ENDOPEPTIDASE"/>
    <property type="match status" value="1"/>
</dbReference>
<dbReference type="RefSeq" id="WP_164680387.1">
    <property type="nucleotide sequence ID" value="NZ_CP049057.1"/>
</dbReference>
<dbReference type="InterPro" id="IPR043504">
    <property type="entry name" value="Peptidase_S1_PA_chymotrypsin"/>
</dbReference>
<protein>
    <submittedName>
        <fullName evidence="4">T9SS type A sorting domain-containing protein</fullName>
    </submittedName>
</protein>
<dbReference type="InterPro" id="IPR026444">
    <property type="entry name" value="Secre_tail"/>
</dbReference>
<dbReference type="Pfam" id="PF18962">
    <property type="entry name" value="Por_Secre_tail"/>
    <property type="match status" value="1"/>
</dbReference>
<dbReference type="PANTHER" id="PTHR36234">
    <property type="entry name" value="LYSYL ENDOPEPTIDASE"/>
    <property type="match status" value="1"/>
</dbReference>
<evidence type="ECO:0000259" key="3">
    <source>
        <dbReference type="Pfam" id="PF18962"/>
    </source>
</evidence>
<dbReference type="SUPFAM" id="SSF50494">
    <property type="entry name" value="Trypsin-like serine proteases"/>
    <property type="match status" value="1"/>
</dbReference>
<organism evidence="4 5">
    <name type="scientific">Rasiella rasia</name>
    <dbReference type="NCBI Taxonomy" id="2744027"/>
    <lineage>
        <taxon>Bacteria</taxon>
        <taxon>Pseudomonadati</taxon>
        <taxon>Bacteroidota</taxon>
        <taxon>Flavobacteriia</taxon>
        <taxon>Flavobacteriales</taxon>
        <taxon>Flavobacteriaceae</taxon>
        <taxon>Rasiella</taxon>
    </lineage>
</organism>
<evidence type="ECO:0000313" key="4">
    <source>
        <dbReference type="EMBL" id="QIE60374.1"/>
    </source>
</evidence>
<keyword evidence="5" id="KW-1185">Reference proteome</keyword>
<dbReference type="KEGG" id="mgel:G5B37_12615"/>
<proteinExistence type="predicted"/>
<dbReference type="Gene3D" id="2.40.10.10">
    <property type="entry name" value="Trypsin-like serine proteases"/>
    <property type="match status" value="2"/>
</dbReference>